<keyword evidence="4 7" id="KW-0067">ATP-binding</keyword>
<dbReference type="GO" id="GO:0005739">
    <property type="term" value="C:mitochondrion"/>
    <property type="evidence" value="ECO:0007669"/>
    <property type="project" value="TreeGrafter"/>
</dbReference>
<dbReference type="PRINTS" id="PR00987">
    <property type="entry name" value="TRNASYNTHGLU"/>
</dbReference>
<dbReference type="GO" id="GO:0004818">
    <property type="term" value="F:glutamate-tRNA ligase activity"/>
    <property type="evidence" value="ECO:0007669"/>
    <property type="project" value="UniProtKB-EC"/>
</dbReference>
<dbReference type="EMBL" id="CP056065">
    <property type="protein sequence ID" value="UKJ88142.2"/>
    <property type="molecule type" value="Genomic_DNA"/>
</dbReference>
<gene>
    <name evidence="9" type="ORF">MACJ_000585</name>
</gene>
<protein>
    <submittedName>
        <fullName evidence="9">Glutamate--tRNA ligase</fullName>
        <ecNumber evidence="9">6.1.1.17</ecNumber>
    </submittedName>
</protein>
<reference evidence="9" key="1">
    <citation type="submission" date="2022-07" db="EMBL/GenBank/DDBJ databases">
        <title>Evaluation of T. orientalis genome assembly methods using nanopore sequencing and analysis of variation between genomes.</title>
        <authorList>
            <person name="Yam J."/>
            <person name="Micallef M.L."/>
            <person name="Liu M."/>
            <person name="Djordjevic S.P."/>
            <person name="Bogema D.R."/>
            <person name="Jenkins C."/>
        </authorList>
    </citation>
    <scope>NUCLEOTIDE SEQUENCE</scope>
    <source>
        <strain evidence="9">Fish Creek</strain>
    </source>
</reference>
<evidence type="ECO:0000256" key="4">
    <source>
        <dbReference type="ARBA" id="ARBA00022840"/>
    </source>
</evidence>
<keyword evidence="6 7" id="KW-0030">Aminoacyl-tRNA synthetase</keyword>
<dbReference type="InterPro" id="IPR014729">
    <property type="entry name" value="Rossmann-like_a/b/a_fold"/>
</dbReference>
<dbReference type="SUPFAM" id="SSF48163">
    <property type="entry name" value="An anticodon-binding domain of class I aminoacyl-tRNA synthetases"/>
    <property type="match status" value="1"/>
</dbReference>
<keyword evidence="3 7" id="KW-0547">Nucleotide-binding</keyword>
<dbReference type="NCBIfam" id="TIGR00464">
    <property type="entry name" value="gltX_bact"/>
    <property type="match status" value="1"/>
</dbReference>
<evidence type="ECO:0000256" key="7">
    <source>
        <dbReference type="RuleBase" id="RU363037"/>
    </source>
</evidence>
<dbReference type="PANTHER" id="PTHR43311:SF2">
    <property type="entry name" value="GLUTAMATE--TRNA LIGASE, MITOCHONDRIAL-RELATED"/>
    <property type="match status" value="1"/>
</dbReference>
<name>A0A976M4A5_THEOR</name>
<sequence length="505" mass="59805">MFFNYHNESYATSELEDKYPEVRVRFAPSPTGCLHIGSLRTYIYNYLFAKKHYGTLILRIDDTDRSRNVPGSLEDIISVLRWIGLDWDEGVYKSEEDYFYYQSNRNDIYRIFAEKLVDSNDAYYCFCKESLISKLLQKWFNIKLERTDDKCLHLREKEVENKLNKGHEYAIKLKSYTDEFDDFVLIRSNGCATYNFSSCVDDYLMKITHIIRGSDHTLNTNKQRLIFKLMKVKHPEFISVPLIVDENQLKLSKRTNKSPTVQQIILDGICQLPLINYLTLLGTEYSHHKNIYEIDELMDKFTFNLANSSFNYDKLLHLNKIYLHNISNKVFLKELNKYYEYNEKYISNGIDCGKEKTTLNSKTNAEENVGEWLKKAWIREEFVDIYKTRVNTLKEYFLNIKLSLDYDYEKIKSSLGEYDEDLKKWIKEELILLMEKRKNVIDLHIKFTQLLKEMGESENKVKILQLMRFLLTGEFAGPSLIDMVTLGIIVDLEHRISDKQIKIGR</sequence>
<evidence type="ECO:0000256" key="2">
    <source>
        <dbReference type="ARBA" id="ARBA00022598"/>
    </source>
</evidence>
<proteinExistence type="inferred from homology"/>
<comment type="similarity">
    <text evidence="1">Belongs to the class-I aminoacyl-tRNA synthetase family. Glutamate--tRNA ligase type 1 subfamily.</text>
</comment>
<dbReference type="PANTHER" id="PTHR43311">
    <property type="entry name" value="GLUTAMATE--TRNA LIGASE"/>
    <property type="match status" value="1"/>
</dbReference>
<dbReference type="InterPro" id="IPR004527">
    <property type="entry name" value="Glu-tRNA-ligase_bac/mito"/>
</dbReference>
<dbReference type="GO" id="GO:0006424">
    <property type="term" value="P:glutamyl-tRNA aminoacylation"/>
    <property type="evidence" value="ECO:0007669"/>
    <property type="project" value="InterPro"/>
</dbReference>
<keyword evidence="5 7" id="KW-0648">Protein biosynthesis</keyword>
<evidence type="ECO:0000313" key="10">
    <source>
        <dbReference type="Proteomes" id="UP000244803"/>
    </source>
</evidence>
<dbReference type="Gene3D" id="3.40.50.620">
    <property type="entry name" value="HUPs"/>
    <property type="match status" value="1"/>
</dbReference>
<dbReference type="Proteomes" id="UP000244803">
    <property type="component" value="Chromosome 1"/>
</dbReference>
<dbReference type="Pfam" id="PF00749">
    <property type="entry name" value="tRNA-synt_1c"/>
    <property type="match status" value="1"/>
</dbReference>
<dbReference type="GO" id="GO:0005524">
    <property type="term" value="F:ATP binding"/>
    <property type="evidence" value="ECO:0007669"/>
    <property type="project" value="UniProtKB-KW"/>
</dbReference>
<evidence type="ECO:0000256" key="1">
    <source>
        <dbReference type="ARBA" id="ARBA00007894"/>
    </source>
</evidence>
<dbReference type="InterPro" id="IPR008925">
    <property type="entry name" value="aa_tRNA-synth_I_cd-bd_sf"/>
</dbReference>
<accession>A0A976M4A5</accession>
<dbReference type="AlphaFoldDB" id="A0A976M4A5"/>
<evidence type="ECO:0000256" key="3">
    <source>
        <dbReference type="ARBA" id="ARBA00022741"/>
    </source>
</evidence>
<dbReference type="GO" id="GO:0000049">
    <property type="term" value="F:tRNA binding"/>
    <property type="evidence" value="ECO:0007669"/>
    <property type="project" value="InterPro"/>
</dbReference>
<dbReference type="InterPro" id="IPR020058">
    <property type="entry name" value="Glu/Gln-tRNA-synth_Ib_cat-dom"/>
</dbReference>
<evidence type="ECO:0000313" key="9">
    <source>
        <dbReference type="EMBL" id="UKJ88142.2"/>
    </source>
</evidence>
<evidence type="ECO:0000259" key="8">
    <source>
        <dbReference type="Pfam" id="PF00749"/>
    </source>
</evidence>
<evidence type="ECO:0000256" key="6">
    <source>
        <dbReference type="ARBA" id="ARBA00023146"/>
    </source>
</evidence>
<dbReference type="InterPro" id="IPR000924">
    <property type="entry name" value="Glu/Gln-tRNA-synth"/>
</dbReference>
<dbReference type="InterPro" id="IPR049940">
    <property type="entry name" value="GluQ/Sye"/>
</dbReference>
<dbReference type="EC" id="6.1.1.17" evidence="9"/>
<dbReference type="OrthoDB" id="428822at2759"/>
<feature type="domain" description="Glutamyl/glutaminyl-tRNA synthetase class Ib catalytic" evidence="8">
    <location>
        <begin position="21"/>
        <end position="310"/>
    </location>
</feature>
<evidence type="ECO:0000256" key="5">
    <source>
        <dbReference type="ARBA" id="ARBA00022917"/>
    </source>
</evidence>
<dbReference type="SUPFAM" id="SSF52374">
    <property type="entry name" value="Nucleotidylyl transferase"/>
    <property type="match status" value="1"/>
</dbReference>
<keyword evidence="2 7" id="KW-0436">Ligase</keyword>
<organism evidence="9 10">
    <name type="scientific">Theileria orientalis</name>
    <dbReference type="NCBI Taxonomy" id="68886"/>
    <lineage>
        <taxon>Eukaryota</taxon>
        <taxon>Sar</taxon>
        <taxon>Alveolata</taxon>
        <taxon>Apicomplexa</taxon>
        <taxon>Aconoidasida</taxon>
        <taxon>Piroplasmida</taxon>
        <taxon>Theileriidae</taxon>
        <taxon>Theileria</taxon>
    </lineage>
</organism>